<reference evidence="2 3" key="1">
    <citation type="submission" date="2023-02" db="EMBL/GenBank/DDBJ databases">
        <title>Genome sequence of Sphingomonas naphthae.</title>
        <authorList>
            <person name="Kim S."/>
            <person name="Heo J."/>
            <person name="Kwon S.-W."/>
        </authorList>
    </citation>
    <scope>NUCLEOTIDE SEQUENCE [LARGE SCALE GENOMIC DNA]</scope>
    <source>
        <strain evidence="2 3">KACC 18716</strain>
    </source>
</reference>
<dbReference type="Proteomes" id="UP001220395">
    <property type="component" value="Chromosome"/>
</dbReference>
<evidence type="ECO:0000259" key="1">
    <source>
        <dbReference type="Pfam" id="PF07157"/>
    </source>
</evidence>
<name>A0ABY7TFW8_9SPHN</name>
<evidence type="ECO:0000313" key="3">
    <source>
        <dbReference type="Proteomes" id="UP001220395"/>
    </source>
</evidence>
<accession>A0ABY7TFW8</accession>
<dbReference type="Pfam" id="PF07157">
    <property type="entry name" value="DNA_circ_N"/>
    <property type="match status" value="1"/>
</dbReference>
<feature type="domain" description="DNA circulation N-terminal" evidence="1">
    <location>
        <begin position="7"/>
        <end position="92"/>
    </location>
</feature>
<gene>
    <name evidence="2" type="ORF">PQ455_10360</name>
</gene>
<sequence>MSWRDQLQPGSFRGAAFAVRAAENSGGRRGPDHSYPQRDTGWAEDIGRAAARFTIDAIVIGADYMAARDALIAACEAKGPGTLVHPWRGTLQAQCRTYTVAESTEEGGMATFTIELVEAGEIVAAEVRQATADAAVEVADDVKLSAIERFAAGFSVARLPAFVEAAAADAIGVFTAVTTAAGVLQGGTGNALRTFLIGLNVLPGGLLRSPLLLAQAIDGALFALGQLGSSPASRVTALRRVMSDGVAFPPVVAATIGAPSGPYIVATATSPAPIGFTPARRQEWENQVALTRLITTIAAAEAVRSCSQIVFASYNEAAALRSALQDDLDALAVAAADAGDDAAADDLDRLRLIMVRDITARGGSLARIYTVSPSRTLPALALAHQLDGTLDDLLSRSADLVARNGIRHPGFVMGGQPVEVLGERTAGA</sequence>
<evidence type="ECO:0000313" key="2">
    <source>
        <dbReference type="EMBL" id="WCT72050.1"/>
    </source>
</evidence>
<keyword evidence="3" id="KW-1185">Reference proteome</keyword>
<protein>
    <submittedName>
        <fullName evidence="2">DNA circularization N-terminal domain-containing protein</fullName>
    </submittedName>
</protein>
<organism evidence="2 3">
    <name type="scientific">Sphingomonas naphthae</name>
    <dbReference type="NCBI Taxonomy" id="1813468"/>
    <lineage>
        <taxon>Bacteria</taxon>
        <taxon>Pseudomonadati</taxon>
        <taxon>Pseudomonadota</taxon>
        <taxon>Alphaproteobacteria</taxon>
        <taxon>Sphingomonadales</taxon>
        <taxon>Sphingomonadaceae</taxon>
        <taxon>Sphingomonas</taxon>
    </lineage>
</organism>
<dbReference type="EMBL" id="CP117411">
    <property type="protein sequence ID" value="WCT72050.1"/>
    <property type="molecule type" value="Genomic_DNA"/>
</dbReference>
<dbReference type="InterPro" id="IPR009826">
    <property type="entry name" value="DNA_circ_N"/>
</dbReference>
<proteinExistence type="predicted"/>
<dbReference type="RefSeq" id="WP_273685998.1">
    <property type="nucleotide sequence ID" value="NZ_CP117411.1"/>
</dbReference>